<gene>
    <name evidence="10" type="ORF">KACC15558_13260</name>
</gene>
<dbReference type="RefSeq" id="WP_342037702.1">
    <property type="nucleotide sequence ID" value="NZ_BAABBK010000004.1"/>
</dbReference>
<dbReference type="PANTHER" id="PTHR43742:SF10">
    <property type="entry name" value="TRIMETHYLAMINE-N-OXIDE REDUCTASE 2"/>
    <property type="match status" value="1"/>
</dbReference>
<dbReference type="InterPro" id="IPR041954">
    <property type="entry name" value="CT_DMSOR/BSOR/TMAOR"/>
</dbReference>
<dbReference type="SUPFAM" id="SSF53706">
    <property type="entry name" value="Formate dehydrogenase/DMSO reductase, domains 1-3"/>
    <property type="match status" value="1"/>
</dbReference>
<feature type="domain" description="Molybdopterin dinucleotide-binding" evidence="8">
    <location>
        <begin position="653"/>
        <end position="770"/>
    </location>
</feature>
<dbReference type="Gene3D" id="3.40.228.10">
    <property type="entry name" value="Dimethylsulfoxide Reductase, domain 2"/>
    <property type="match status" value="1"/>
</dbReference>
<evidence type="ECO:0000256" key="6">
    <source>
        <dbReference type="ARBA" id="ARBA00023002"/>
    </source>
</evidence>
<evidence type="ECO:0000256" key="2">
    <source>
        <dbReference type="ARBA" id="ARBA00010312"/>
    </source>
</evidence>
<accession>A0ABP9U047</accession>
<proteinExistence type="inferred from homology"/>
<evidence type="ECO:0000256" key="5">
    <source>
        <dbReference type="ARBA" id="ARBA00022764"/>
    </source>
</evidence>
<dbReference type="Gene3D" id="3.90.55.10">
    <property type="entry name" value="Dimethylsulfoxide Reductase, domain 3"/>
    <property type="match status" value="2"/>
</dbReference>
<sequence>MSTVPHSSHWGAFTAVVTDDVLTDIRPPADDAHPSPMLRDFAESVDSPLRVRRPAVRSSWLEAVRARRETPVRTGEDRLGGQHLGEHDCPSHLGEERRAHLRGSDPFVEIDWEQALDLVAGELERVRAVHGNAAIFGGSYGWASAGRFHHARTQLHRFLNAIGGHTSQVGNYSFGAAAAILPHVLGPAQFANGRLSSWDVVAEHTQLWVMFGGLALKNTQLESGGLSAHPIPERLRETRAHGCRFVSVSPIRDDAPDVVDPEWMPIRPNTDTALMLGLAHTLLVEDLHDADFLTTHCVGWERFRAYLLGEAGDDTIVRDADWAAAITQIPAATIRTLARDMAAHRTMISVAWSLQRADHGEQPFWAALALAAMLGQIGLPGGGFGFGYGATGTMGSWQHPFPSPRLPVGDNPVTAPIPAARIADMLLGPGEEYEFDGAIRRYPETRLVYWAGGNPFHHHQDLNRLRRGWTRPETVIVHEPFWTATARHADIVLPATTSLERNDLGAASGDRRIVAMHRALTPRHEARSDWEIFRALAARLGEAERFTAGRDEMEWIEHLYTSTRTAASAHGIELPEFATFWEAGGVDIPQGSTVILEDFRTDPEAHPLTTPSGRIELFSETIAGFVYDDCPGHPAWIEPGEWLGAADAPPGSLHLVSNQPGHRLHSQLDMSGGSRAAKVSGREPCRLNPADAARRGIADGDTVRVFNDRGACLAGARLSDDVRPGVIQLSAGAWYQAADPTVDGSLEIHGNPNVLTKDRGTSRLGQGPAALSTLVRVEAHRDAAPAVTVTSRPPTFVG</sequence>
<dbReference type="InterPro" id="IPR041460">
    <property type="entry name" value="Molybdopterin_N"/>
</dbReference>
<comment type="similarity">
    <text evidence="2">Belongs to the prokaryotic molybdopterin-containing oxidoreductase family.</text>
</comment>
<keyword evidence="3" id="KW-0500">Molybdenum</keyword>
<evidence type="ECO:0000259" key="7">
    <source>
        <dbReference type="Pfam" id="PF00384"/>
    </source>
</evidence>
<dbReference type="InterPro" id="IPR050612">
    <property type="entry name" value="Prok_Mopterin_Oxidored"/>
</dbReference>
<dbReference type="CDD" id="cd02793">
    <property type="entry name" value="MopB_CT_DMSOR-BSOR-TMAOR"/>
    <property type="match status" value="1"/>
</dbReference>
<feature type="domain" description="Molybdopterin oxidoreductase N-terminal" evidence="9">
    <location>
        <begin position="6"/>
        <end position="45"/>
    </location>
</feature>
<evidence type="ECO:0000313" key="10">
    <source>
        <dbReference type="EMBL" id="GAA5340286.1"/>
    </source>
</evidence>
<evidence type="ECO:0000256" key="4">
    <source>
        <dbReference type="ARBA" id="ARBA00022723"/>
    </source>
</evidence>
<dbReference type="PANTHER" id="PTHR43742">
    <property type="entry name" value="TRIMETHYLAMINE-N-OXIDE REDUCTASE"/>
    <property type="match status" value="1"/>
</dbReference>
<evidence type="ECO:0000256" key="1">
    <source>
        <dbReference type="ARBA" id="ARBA00001942"/>
    </source>
</evidence>
<comment type="cofactor">
    <cofactor evidence="1">
        <name>Mo-bis(molybdopterin guanine dinucleotide)</name>
        <dbReference type="ChEBI" id="CHEBI:60539"/>
    </cofactor>
</comment>
<dbReference type="InterPro" id="IPR006656">
    <property type="entry name" value="Mopterin_OxRdtase"/>
</dbReference>
<evidence type="ECO:0000259" key="8">
    <source>
        <dbReference type="Pfam" id="PF01568"/>
    </source>
</evidence>
<dbReference type="InterPro" id="IPR009010">
    <property type="entry name" value="Asp_de-COase-like_dom_sf"/>
</dbReference>
<dbReference type="PROSITE" id="PS00932">
    <property type="entry name" value="MOLYBDOPTERIN_PROK_3"/>
    <property type="match status" value="1"/>
</dbReference>
<evidence type="ECO:0000256" key="3">
    <source>
        <dbReference type="ARBA" id="ARBA00022505"/>
    </source>
</evidence>
<dbReference type="InterPro" id="IPR006657">
    <property type="entry name" value="MoPterin_dinucl-bd_dom"/>
</dbReference>
<comment type="caution">
    <text evidence="10">The sequence shown here is derived from an EMBL/GenBank/DDBJ whole genome shotgun (WGS) entry which is preliminary data.</text>
</comment>
<dbReference type="PROSITE" id="PS00490">
    <property type="entry name" value="MOLYBDOPTERIN_PROK_2"/>
    <property type="match status" value="1"/>
</dbReference>
<dbReference type="SUPFAM" id="SSF50692">
    <property type="entry name" value="ADC-like"/>
    <property type="match status" value="1"/>
</dbReference>
<keyword evidence="5" id="KW-0574">Periplasm</keyword>
<dbReference type="Pfam" id="PF18364">
    <property type="entry name" value="Molybdopterin_N"/>
    <property type="match status" value="1"/>
</dbReference>
<dbReference type="Gene3D" id="2.40.40.20">
    <property type="match status" value="1"/>
</dbReference>
<dbReference type="InterPro" id="IPR006655">
    <property type="entry name" value="Mopterin_OxRdtase_prok_CS"/>
</dbReference>
<evidence type="ECO:0000259" key="9">
    <source>
        <dbReference type="Pfam" id="PF18364"/>
    </source>
</evidence>
<organism evidence="10 11">
    <name type="scientific">Brevibacterium ammoniilyticum</name>
    <dbReference type="NCBI Taxonomy" id="1046555"/>
    <lineage>
        <taxon>Bacteria</taxon>
        <taxon>Bacillati</taxon>
        <taxon>Actinomycetota</taxon>
        <taxon>Actinomycetes</taxon>
        <taxon>Micrococcales</taxon>
        <taxon>Brevibacteriaceae</taxon>
        <taxon>Brevibacterium</taxon>
    </lineage>
</organism>
<dbReference type="Gene3D" id="3.40.50.740">
    <property type="match status" value="1"/>
</dbReference>
<keyword evidence="4" id="KW-0479">Metal-binding</keyword>
<name>A0ABP9U047_9MICO</name>
<dbReference type="Pfam" id="PF01568">
    <property type="entry name" value="Molydop_binding"/>
    <property type="match status" value="1"/>
</dbReference>
<dbReference type="EMBL" id="BAABNP010000004">
    <property type="protein sequence ID" value="GAA5340286.1"/>
    <property type="molecule type" value="Genomic_DNA"/>
</dbReference>
<evidence type="ECO:0000313" key="11">
    <source>
        <dbReference type="Proteomes" id="UP001498935"/>
    </source>
</evidence>
<reference evidence="10 11" key="1">
    <citation type="submission" date="2024-02" db="EMBL/GenBank/DDBJ databases">
        <title>Characterization of antibiotic resistant novel bacterial strains and their environmental applications.</title>
        <authorList>
            <person name="Manzoor S."/>
            <person name="Abbas S."/>
            <person name="Arshad M."/>
            <person name="Li W.J."/>
            <person name="Ahmed I."/>
        </authorList>
    </citation>
    <scope>NUCLEOTIDE SEQUENCE [LARGE SCALE GENOMIC DNA]</scope>
    <source>
        <strain evidence="10 11">KACC 15558</strain>
    </source>
</reference>
<dbReference type="Pfam" id="PF00384">
    <property type="entry name" value="Molybdopterin"/>
    <property type="match status" value="1"/>
</dbReference>
<feature type="domain" description="Molybdopterin oxidoreductase" evidence="7">
    <location>
        <begin position="50"/>
        <end position="538"/>
    </location>
</feature>
<keyword evidence="6" id="KW-0560">Oxidoreductase</keyword>
<protein>
    <submittedName>
        <fullName evidence="10">Molybdopterin guanine dinucleotide-containing S/N-oxide reductase</fullName>
    </submittedName>
</protein>
<dbReference type="Proteomes" id="UP001498935">
    <property type="component" value="Unassembled WGS sequence"/>
</dbReference>
<keyword evidence="11" id="KW-1185">Reference proteome</keyword>